<accession>A0A0R1ETC6</accession>
<comment type="caution">
    <text evidence="1">The sequence shown here is derived from an EMBL/GenBank/DDBJ whole genome shotgun (WGS) entry which is preliminary data.</text>
</comment>
<protein>
    <submittedName>
        <fullName evidence="1">Uncharacterized protein</fullName>
    </submittedName>
</protein>
<evidence type="ECO:0000313" key="2">
    <source>
        <dbReference type="Proteomes" id="UP000051984"/>
    </source>
</evidence>
<dbReference type="eggNOG" id="ENOG5030APP">
    <property type="taxonomic scope" value="Bacteria"/>
</dbReference>
<dbReference type="Proteomes" id="UP000051984">
    <property type="component" value="Unassembled WGS sequence"/>
</dbReference>
<dbReference type="AlphaFoldDB" id="A0A0R1ETC6"/>
<name>A0A0R1ETC6_LACZE</name>
<reference evidence="1 2" key="1">
    <citation type="journal article" date="2015" name="Genome Announc.">
        <title>Expanding the biotechnology potential of lactobacilli through comparative genomics of 213 strains and associated genera.</title>
        <authorList>
            <person name="Sun Z."/>
            <person name="Harris H.M."/>
            <person name="McCann A."/>
            <person name="Guo C."/>
            <person name="Argimon S."/>
            <person name="Zhang W."/>
            <person name="Yang X."/>
            <person name="Jeffery I.B."/>
            <person name="Cooney J.C."/>
            <person name="Kagawa T.F."/>
            <person name="Liu W."/>
            <person name="Song Y."/>
            <person name="Salvetti E."/>
            <person name="Wrobel A."/>
            <person name="Rasinkangas P."/>
            <person name="Parkhill J."/>
            <person name="Rea M.C."/>
            <person name="O'Sullivan O."/>
            <person name="Ritari J."/>
            <person name="Douillard F.P."/>
            <person name="Paul Ross R."/>
            <person name="Yang R."/>
            <person name="Briner A.E."/>
            <person name="Felis G.E."/>
            <person name="de Vos W.M."/>
            <person name="Barrangou R."/>
            <person name="Klaenhammer T.R."/>
            <person name="Caufield P.W."/>
            <person name="Cui Y."/>
            <person name="Zhang H."/>
            <person name="O'Toole P.W."/>
        </authorList>
    </citation>
    <scope>NUCLEOTIDE SEQUENCE [LARGE SCALE GENOMIC DNA]</scope>
    <source>
        <strain evidence="1 2">DSM 20178</strain>
    </source>
</reference>
<evidence type="ECO:0000313" key="1">
    <source>
        <dbReference type="EMBL" id="KRK12587.1"/>
    </source>
</evidence>
<sequence length="128" mass="14613">MICENNDQVEDNQKGMVKMIKKLQSLHDYVKKNYEAGKYDASANEYKQWTEDYQAAATTSGHTDDDSDYDMGYQQAMTDHDHGFSFRNYPEAAIDFGNLVSGNRMHEVADFIKGYNAAKKDIIDKGHL</sequence>
<organism evidence="1 2">
    <name type="scientific">Lacticaseibacillus zeae DSM 20178 = KCTC 3804</name>
    <dbReference type="NCBI Taxonomy" id="1423816"/>
    <lineage>
        <taxon>Bacteria</taxon>
        <taxon>Bacillati</taxon>
        <taxon>Bacillota</taxon>
        <taxon>Bacilli</taxon>
        <taxon>Lactobacillales</taxon>
        <taxon>Lactobacillaceae</taxon>
        <taxon>Lacticaseibacillus</taxon>
    </lineage>
</organism>
<proteinExistence type="predicted"/>
<dbReference type="EMBL" id="AZCT01000006">
    <property type="protein sequence ID" value="KRK12587.1"/>
    <property type="molecule type" value="Genomic_DNA"/>
</dbReference>
<gene>
    <name evidence="1" type="ORF">FD51_GL002720</name>
</gene>
<dbReference type="PATRIC" id="fig|1423816.3.peg.2826"/>